<dbReference type="EMBL" id="DTGG01000018">
    <property type="protein sequence ID" value="HFZ08579.1"/>
    <property type="molecule type" value="Genomic_DNA"/>
</dbReference>
<dbReference type="AlphaFoldDB" id="A0A7V3N447"/>
<name>A0A7V3N447_UNCC3</name>
<proteinExistence type="predicted"/>
<sequence>MKERKTLWMRYVDFERVKDILHLIYQSDGKLRAGVLEQLSVEKGILVKKENGSPFSHSALYHYRKVMEGLCLVEARQKFYFVSKEERVKELIRLTNFKQEMSSEAKEVLRELIINNSDCRKFFFDVFMEEDNYTLEDFRKEGKHVIVETKSLRESLEEERAQSEKTEKRGGIQDKKQAGIVIIKNLSSGRELELKTQDEIHAIYWGIRLWSLELGITDEFLTSFKEGRIIYPVYPCFSDKDLMRVLLTKIKEDQSPSEWVLLHIPTLIKEIALTQRIPVDEIKKFIHKLRRLKPGYVMLIPSSTMFIEIKTPFKMQDKIILKSYLNQEGVGYISHLRVNKRILEEIQL</sequence>
<reference evidence="1" key="1">
    <citation type="journal article" date="2020" name="mSystems">
        <title>Genome- and Community-Level Interaction Insights into Carbon Utilization and Element Cycling Functions of Hydrothermarchaeota in Hydrothermal Sediment.</title>
        <authorList>
            <person name="Zhou Z."/>
            <person name="Liu Y."/>
            <person name="Xu W."/>
            <person name="Pan J."/>
            <person name="Luo Z.H."/>
            <person name="Li M."/>
        </authorList>
    </citation>
    <scope>NUCLEOTIDE SEQUENCE [LARGE SCALE GENOMIC DNA]</scope>
    <source>
        <strain evidence="1">SpSt-757</strain>
    </source>
</reference>
<gene>
    <name evidence="1" type="ORF">ENV41_00395</name>
</gene>
<accession>A0A7V3N447</accession>
<evidence type="ECO:0000313" key="1">
    <source>
        <dbReference type="EMBL" id="HFZ08579.1"/>
    </source>
</evidence>
<comment type="caution">
    <text evidence="1">The sequence shown here is derived from an EMBL/GenBank/DDBJ whole genome shotgun (WGS) entry which is preliminary data.</text>
</comment>
<organism evidence="1">
    <name type="scientific">candidate division CPR3 bacterium</name>
    <dbReference type="NCBI Taxonomy" id="2268181"/>
    <lineage>
        <taxon>Bacteria</taxon>
        <taxon>Bacteria division CPR3</taxon>
    </lineage>
</organism>
<protein>
    <submittedName>
        <fullName evidence="1">Uncharacterized protein</fullName>
    </submittedName>
</protein>